<accession>A0AAV4XRQ6</accession>
<dbReference type="Proteomes" id="UP001054945">
    <property type="component" value="Unassembled WGS sequence"/>
</dbReference>
<name>A0AAV4XRQ6_CAEEX</name>
<feature type="region of interest" description="Disordered" evidence="1">
    <location>
        <begin position="58"/>
        <end position="116"/>
    </location>
</feature>
<gene>
    <name evidence="2" type="ORF">CEXT_625101</name>
</gene>
<evidence type="ECO:0000256" key="1">
    <source>
        <dbReference type="SAM" id="MobiDB-lite"/>
    </source>
</evidence>
<organism evidence="2 3">
    <name type="scientific">Caerostris extrusa</name>
    <name type="common">Bark spider</name>
    <name type="synonym">Caerostris bankana</name>
    <dbReference type="NCBI Taxonomy" id="172846"/>
    <lineage>
        <taxon>Eukaryota</taxon>
        <taxon>Metazoa</taxon>
        <taxon>Ecdysozoa</taxon>
        <taxon>Arthropoda</taxon>
        <taxon>Chelicerata</taxon>
        <taxon>Arachnida</taxon>
        <taxon>Araneae</taxon>
        <taxon>Araneomorphae</taxon>
        <taxon>Entelegynae</taxon>
        <taxon>Araneoidea</taxon>
        <taxon>Araneidae</taxon>
        <taxon>Caerostris</taxon>
    </lineage>
</organism>
<comment type="caution">
    <text evidence="2">The sequence shown here is derived from an EMBL/GenBank/DDBJ whole genome shotgun (WGS) entry which is preliminary data.</text>
</comment>
<evidence type="ECO:0000313" key="3">
    <source>
        <dbReference type="Proteomes" id="UP001054945"/>
    </source>
</evidence>
<keyword evidence="3" id="KW-1185">Reference proteome</keyword>
<sequence>MVSLGDDVAVSKKRIPVLLMASAGLSERRRARYFEPLGAQRHQYNVVLFFPNLLNMSGRGSPPPGGGMIETMDSSTSEDEAKRLSQRRPPPSVAQTNNPLIAQDSSTRCCYGPVPI</sequence>
<proteinExistence type="predicted"/>
<dbReference type="EMBL" id="BPLR01000776">
    <property type="protein sequence ID" value="GIY97397.1"/>
    <property type="molecule type" value="Genomic_DNA"/>
</dbReference>
<reference evidence="2 3" key="1">
    <citation type="submission" date="2021-06" db="EMBL/GenBank/DDBJ databases">
        <title>Caerostris extrusa draft genome.</title>
        <authorList>
            <person name="Kono N."/>
            <person name="Arakawa K."/>
        </authorList>
    </citation>
    <scope>NUCLEOTIDE SEQUENCE [LARGE SCALE GENOMIC DNA]</scope>
</reference>
<feature type="compositionally biased region" description="Polar residues" evidence="1">
    <location>
        <begin position="93"/>
        <end position="108"/>
    </location>
</feature>
<dbReference type="AlphaFoldDB" id="A0AAV4XRQ6"/>
<evidence type="ECO:0000313" key="2">
    <source>
        <dbReference type="EMBL" id="GIY97397.1"/>
    </source>
</evidence>
<protein>
    <submittedName>
        <fullName evidence="2">Uncharacterized protein</fullName>
    </submittedName>
</protein>